<accession>A0A9J6F4Z1</accession>
<gene>
    <name evidence="2" type="ORF">HPB51_017041</name>
</gene>
<name>A0A9J6F4Z1_RHIMP</name>
<dbReference type="AlphaFoldDB" id="A0A9J6F4Z1"/>
<organism evidence="2 3">
    <name type="scientific">Rhipicephalus microplus</name>
    <name type="common">Cattle tick</name>
    <name type="synonym">Boophilus microplus</name>
    <dbReference type="NCBI Taxonomy" id="6941"/>
    <lineage>
        <taxon>Eukaryota</taxon>
        <taxon>Metazoa</taxon>
        <taxon>Ecdysozoa</taxon>
        <taxon>Arthropoda</taxon>
        <taxon>Chelicerata</taxon>
        <taxon>Arachnida</taxon>
        <taxon>Acari</taxon>
        <taxon>Parasitiformes</taxon>
        <taxon>Ixodida</taxon>
        <taxon>Ixodoidea</taxon>
        <taxon>Ixodidae</taxon>
        <taxon>Rhipicephalinae</taxon>
        <taxon>Rhipicephalus</taxon>
        <taxon>Boophilus</taxon>
    </lineage>
</organism>
<proteinExistence type="predicted"/>
<reference evidence="2" key="2">
    <citation type="submission" date="2021-09" db="EMBL/GenBank/DDBJ databases">
        <authorList>
            <person name="Jia N."/>
            <person name="Wang J."/>
            <person name="Shi W."/>
            <person name="Du L."/>
            <person name="Sun Y."/>
            <person name="Zhan W."/>
            <person name="Jiang J."/>
            <person name="Wang Q."/>
            <person name="Zhang B."/>
            <person name="Ji P."/>
            <person name="Sakyi L.B."/>
            <person name="Cui X."/>
            <person name="Yuan T."/>
            <person name="Jiang B."/>
            <person name="Yang W."/>
            <person name="Lam T.T.-Y."/>
            <person name="Chang Q."/>
            <person name="Ding S."/>
            <person name="Wang X."/>
            <person name="Zhu J."/>
            <person name="Ruan X."/>
            <person name="Zhao L."/>
            <person name="Wei J."/>
            <person name="Que T."/>
            <person name="Du C."/>
            <person name="Cheng J."/>
            <person name="Dai P."/>
            <person name="Han X."/>
            <person name="Huang E."/>
            <person name="Gao Y."/>
            <person name="Liu J."/>
            <person name="Shao H."/>
            <person name="Ye R."/>
            <person name="Li L."/>
            <person name="Wei W."/>
            <person name="Wang X."/>
            <person name="Wang C."/>
            <person name="Huo Q."/>
            <person name="Li W."/>
            <person name="Guo W."/>
            <person name="Chen H."/>
            <person name="Chen S."/>
            <person name="Zhou L."/>
            <person name="Zhou L."/>
            <person name="Ni X."/>
            <person name="Tian J."/>
            <person name="Zhou Y."/>
            <person name="Sheng Y."/>
            <person name="Liu T."/>
            <person name="Pan Y."/>
            <person name="Xia L."/>
            <person name="Li J."/>
            <person name="Zhao F."/>
            <person name="Cao W."/>
        </authorList>
    </citation>
    <scope>NUCLEOTIDE SEQUENCE</scope>
    <source>
        <strain evidence="2">Rmic-2018</strain>
        <tissue evidence="2">Larvae</tissue>
    </source>
</reference>
<reference evidence="2" key="1">
    <citation type="journal article" date="2020" name="Cell">
        <title>Large-Scale Comparative Analyses of Tick Genomes Elucidate Their Genetic Diversity and Vector Capacities.</title>
        <authorList>
            <consortium name="Tick Genome and Microbiome Consortium (TIGMIC)"/>
            <person name="Jia N."/>
            <person name="Wang J."/>
            <person name="Shi W."/>
            <person name="Du L."/>
            <person name="Sun Y."/>
            <person name="Zhan W."/>
            <person name="Jiang J.F."/>
            <person name="Wang Q."/>
            <person name="Zhang B."/>
            <person name="Ji P."/>
            <person name="Bell-Sakyi L."/>
            <person name="Cui X.M."/>
            <person name="Yuan T.T."/>
            <person name="Jiang B.G."/>
            <person name="Yang W.F."/>
            <person name="Lam T.T."/>
            <person name="Chang Q.C."/>
            <person name="Ding S.J."/>
            <person name="Wang X.J."/>
            <person name="Zhu J.G."/>
            <person name="Ruan X.D."/>
            <person name="Zhao L."/>
            <person name="Wei J.T."/>
            <person name="Ye R.Z."/>
            <person name="Que T.C."/>
            <person name="Du C.H."/>
            <person name="Zhou Y.H."/>
            <person name="Cheng J.X."/>
            <person name="Dai P.F."/>
            <person name="Guo W.B."/>
            <person name="Han X.H."/>
            <person name="Huang E.J."/>
            <person name="Li L.F."/>
            <person name="Wei W."/>
            <person name="Gao Y.C."/>
            <person name="Liu J.Z."/>
            <person name="Shao H.Z."/>
            <person name="Wang X."/>
            <person name="Wang C.C."/>
            <person name="Yang T.C."/>
            <person name="Huo Q.B."/>
            <person name="Li W."/>
            <person name="Chen H.Y."/>
            <person name="Chen S.E."/>
            <person name="Zhou L.G."/>
            <person name="Ni X.B."/>
            <person name="Tian J.H."/>
            <person name="Sheng Y."/>
            <person name="Liu T."/>
            <person name="Pan Y.S."/>
            <person name="Xia L.Y."/>
            <person name="Li J."/>
            <person name="Zhao F."/>
            <person name="Cao W.C."/>
        </authorList>
    </citation>
    <scope>NUCLEOTIDE SEQUENCE</scope>
    <source>
        <strain evidence="2">Rmic-2018</strain>
    </source>
</reference>
<sequence length="144" mass="15265">MLLRPSVSGGRKAQLREVRLPDRGTPALQLLTSEGVTLAVAPAARPPGEEADTRGGGATGSDSVVDMVSQLSKPVDRRAQQDKLLDRAPEKLLESRVANNNNSTFNNNNNNNNAGISPVTSVVTQHGRRSEVITGDGAFGPQRK</sequence>
<feature type="compositionally biased region" description="Polar residues" evidence="1">
    <location>
        <begin position="114"/>
        <end position="124"/>
    </location>
</feature>
<feature type="compositionally biased region" description="Low complexity" evidence="1">
    <location>
        <begin position="99"/>
        <end position="113"/>
    </location>
</feature>
<evidence type="ECO:0000313" key="3">
    <source>
        <dbReference type="Proteomes" id="UP000821866"/>
    </source>
</evidence>
<comment type="caution">
    <text evidence="2">The sequence shown here is derived from an EMBL/GenBank/DDBJ whole genome shotgun (WGS) entry which is preliminary data.</text>
</comment>
<dbReference type="VEuPathDB" id="VectorBase:LOC119163040"/>
<protein>
    <submittedName>
        <fullName evidence="2">Uncharacterized protein</fullName>
    </submittedName>
</protein>
<dbReference type="Proteomes" id="UP000821866">
    <property type="component" value="Chromosome 1"/>
</dbReference>
<dbReference type="EMBL" id="JABSTU010000001">
    <property type="protein sequence ID" value="KAH8041596.1"/>
    <property type="molecule type" value="Genomic_DNA"/>
</dbReference>
<keyword evidence="3" id="KW-1185">Reference proteome</keyword>
<evidence type="ECO:0000313" key="2">
    <source>
        <dbReference type="EMBL" id="KAH8041596.1"/>
    </source>
</evidence>
<feature type="region of interest" description="Disordered" evidence="1">
    <location>
        <begin position="95"/>
        <end position="144"/>
    </location>
</feature>
<feature type="region of interest" description="Disordered" evidence="1">
    <location>
        <begin position="43"/>
        <end position="65"/>
    </location>
</feature>
<evidence type="ECO:0000256" key="1">
    <source>
        <dbReference type="SAM" id="MobiDB-lite"/>
    </source>
</evidence>